<dbReference type="InterPro" id="IPR016167">
    <property type="entry name" value="FAD-bd_PCMH_sub1"/>
</dbReference>
<dbReference type="EMBL" id="OX458333">
    <property type="protein sequence ID" value="CAI8732629.1"/>
    <property type="molecule type" value="Genomic_DNA"/>
</dbReference>
<evidence type="ECO:0000313" key="7">
    <source>
        <dbReference type="Proteomes" id="UP001162030"/>
    </source>
</evidence>
<comment type="cofactor">
    <cofactor evidence="1">
        <name>FAD</name>
        <dbReference type="ChEBI" id="CHEBI:57692"/>
    </cofactor>
</comment>
<evidence type="ECO:0000256" key="2">
    <source>
        <dbReference type="ARBA" id="ARBA00022630"/>
    </source>
</evidence>
<evidence type="ECO:0000256" key="3">
    <source>
        <dbReference type="ARBA" id="ARBA00022827"/>
    </source>
</evidence>
<evidence type="ECO:0000259" key="5">
    <source>
        <dbReference type="PROSITE" id="PS51387"/>
    </source>
</evidence>
<evidence type="ECO:0000256" key="1">
    <source>
        <dbReference type="ARBA" id="ARBA00001974"/>
    </source>
</evidence>
<evidence type="ECO:0000313" key="6">
    <source>
        <dbReference type="EMBL" id="CAI8732629.1"/>
    </source>
</evidence>
<dbReference type="Proteomes" id="UP001162030">
    <property type="component" value="Chromosome"/>
</dbReference>
<protein>
    <submittedName>
        <fullName evidence="6">FAD/FMN-containing dehydrogenase</fullName>
    </submittedName>
</protein>
<dbReference type="Pfam" id="PF02913">
    <property type="entry name" value="FAD-oxidase_C"/>
    <property type="match status" value="1"/>
</dbReference>
<dbReference type="Gene3D" id="3.30.43.10">
    <property type="entry name" value="Uridine Diphospho-n-acetylenolpyruvylglucosamine Reductase, domain 2"/>
    <property type="match status" value="1"/>
</dbReference>
<dbReference type="Pfam" id="PF01565">
    <property type="entry name" value="FAD_binding_4"/>
    <property type="match status" value="1"/>
</dbReference>
<dbReference type="SUPFAM" id="SSF56176">
    <property type="entry name" value="FAD-binding/transporter-associated domain-like"/>
    <property type="match status" value="1"/>
</dbReference>
<dbReference type="SUPFAM" id="SSF55103">
    <property type="entry name" value="FAD-linked oxidases, C-terminal domain"/>
    <property type="match status" value="1"/>
</dbReference>
<evidence type="ECO:0000256" key="4">
    <source>
        <dbReference type="ARBA" id="ARBA00023002"/>
    </source>
</evidence>
<dbReference type="RefSeq" id="WP_051331726.1">
    <property type="nucleotide sequence ID" value="NZ_OX458333.1"/>
</dbReference>
<keyword evidence="7" id="KW-1185">Reference proteome</keyword>
<dbReference type="InterPro" id="IPR016164">
    <property type="entry name" value="FAD-linked_Oxase-like_C"/>
</dbReference>
<dbReference type="PANTHER" id="PTHR11748:SF119">
    <property type="entry name" value="D-2-HYDROXYGLUTARATE DEHYDROGENASE"/>
    <property type="match status" value="1"/>
</dbReference>
<dbReference type="PROSITE" id="PS51387">
    <property type="entry name" value="FAD_PCMH"/>
    <property type="match status" value="1"/>
</dbReference>
<name>A0ABM9HWG7_9GAMM</name>
<dbReference type="InterPro" id="IPR016166">
    <property type="entry name" value="FAD-bd_PCMH"/>
</dbReference>
<dbReference type="Gene3D" id="3.30.70.2740">
    <property type="match status" value="1"/>
</dbReference>
<dbReference type="InterPro" id="IPR006094">
    <property type="entry name" value="Oxid_FAD_bind_N"/>
</dbReference>
<gene>
    <name evidence="6" type="ORF">MSZNOR_0309</name>
</gene>
<keyword evidence="3" id="KW-0274">FAD</keyword>
<dbReference type="InterPro" id="IPR004113">
    <property type="entry name" value="FAD-bd_oxidored_4_C"/>
</dbReference>
<proteinExistence type="predicted"/>
<organism evidence="6 7">
    <name type="scientific">Methylocaldum szegediense</name>
    <dbReference type="NCBI Taxonomy" id="73780"/>
    <lineage>
        <taxon>Bacteria</taxon>
        <taxon>Pseudomonadati</taxon>
        <taxon>Pseudomonadota</taxon>
        <taxon>Gammaproteobacteria</taxon>
        <taxon>Methylococcales</taxon>
        <taxon>Methylococcaceae</taxon>
        <taxon>Methylocaldum</taxon>
    </lineage>
</organism>
<dbReference type="PANTHER" id="PTHR11748">
    <property type="entry name" value="D-LACTATE DEHYDROGENASE"/>
    <property type="match status" value="1"/>
</dbReference>
<reference evidence="6 7" key="1">
    <citation type="submission" date="2023-03" db="EMBL/GenBank/DDBJ databases">
        <authorList>
            <person name="Pearce D."/>
        </authorList>
    </citation>
    <scope>NUCLEOTIDE SEQUENCE [LARGE SCALE GENOMIC DNA]</scope>
    <source>
        <strain evidence="6">Msz</strain>
    </source>
</reference>
<dbReference type="InterPro" id="IPR036318">
    <property type="entry name" value="FAD-bd_PCMH-like_sf"/>
</dbReference>
<dbReference type="Gene3D" id="3.30.465.10">
    <property type="match status" value="1"/>
</dbReference>
<accession>A0ABM9HWG7</accession>
<feature type="domain" description="FAD-binding PCMH-type" evidence="5">
    <location>
        <begin position="43"/>
        <end position="272"/>
    </location>
</feature>
<sequence length="534" mass="59016">MVHSNFNATAAEALAVAIRKRIRGEVRFDFRGWPPRAVNAACDRPVPIGVVVPRDVNDVVETVAACRRHDTPVIPRSGRGGVAEHQHRSAVIIDMSKHLGGLLAVDAERLRAVVEPGCALESLCWQVEKHRLSFGLAPSIHDHRTLGAVLGRGTCCPDSSMAGARAADHIHRLDILTYDGLRMTVGPTSELELETIIREGGRRGEIYAGLKALRDKYADTVRARFPRVPRRVSGYAIDQLLPENGFNVARALIGTEATCVIVLHAELHLVPSPPHRTLLLLGCSDICKAADHNAELMGAAPLHFEAVDERFVQFAKAGRIELGAWDLLPEGRGWLIVEFGGETREESDGKARQLMGKLRGKPGIRAMKLLTGPREKALLWSVRAAGLAADWTLASRTTQAVWGDAAVHPHDIGPFLRDYRGLLDKYGYRCAMYGHFGQGCIHSRVDFSSREGGRYWHAFLDEATDLVLRYNGSLSARRSGGTARVDLLPRLYGDTLVQAFREFKAIWDPRNRMNPSWVADRFPYAEPPNLKRAM</sequence>
<dbReference type="InterPro" id="IPR016169">
    <property type="entry name" value="FAD-bd_PCMH_sub2"/>
</dbReference>
<keyword evidence="2" id="KW-0285">Flavoprotein</keyword>
<keyword evidence="4" id="KW-0560">Oxidoreductase</keyword>